<keyword evidence="2" id="KW-1185">Reference proteome</keyword>
<evidence type="ECO:0000313" key="2">
    <source>
        <dbReference type="Proteomes" id="UP000007178"/>
    </source>
</evidence>
<dbReference type="GeneID" id="14013876"/>
<organism evidence="1 2">
    <name type="scientific">Cyanophage S-TIM5</name>
    <dbReference type="NCBI Taxonomy" id="1137745"/>
    <lineage>
        <taxon>Viruses</taxon>
        <taxon>Duplodnaviria</taxon>
        <taxon>Heunggongvirae</taxon>
        <taxon>Uroviricota</taxon>
        <taxon>Caudoviricetes</taxon>
        <taxon>Aurunvirus</taxon>
        <taxon>Aurunvirus STIM5</taxon>
    </lineage>
</organism>
<dbReference type="KEGG" id="vg:14013876"/>
<sequence length="1290" mass="144619">MLTDKSKRQLPFVLYNMPDLVEGAFKQYEANFGKYQVDAVRKSQYEGFLDLFQVVVTRIQEEKPAEVLPLYQKILLLFVKVDLNYLLFATLIDLIEAQILGFISSTGNNEQLNQRISSYCLKLRKSATERDTFLKESTGERLVQLISEYAPSVGVNKQRYSKNNYDPVSRKIFSLITKDAFWEEQQELYKVDPGYYQKLTIYNDELYLLNDNIGKPTGQFDSSEWRKFSSKFLNKSNKINEKIRKNVEGYVSSALANAKNVNPIISDSSVTQKDTGLKYDEKDLSLTLGGKGKQFVRNLLSLRGSLSYTAGSQGSAIGSVDYAAKFDEYFFSCIFGKSIVSGFSDLGGSPLFGDFNTLYNYGLVQNEIAGLSFLEGFRSLKSFNQNIELPPEAVDAGSDYVPYALKREPEVGNVIGGQVVTTGDKTYELTYNPIAAKYYYGLQDRYKGITVNPYSEKTNVDLILYGLERMVVISDQLADVIESVNDSLNEDGLVPGYEGWGSMKIHLQELSDIFVSTPILNTQYADKEIMPGFNGGVRYLYNSYKKMSDVIVDPIFAGSAMEDLLTWGRAVQNNLDQILSGIESLGYLPGTFVGDISFKFSNKDRSALVDQLRSLNFQENEINEFLSAESFKDLIEKFAPISDSRDQISFLRGYELSQLLYEFGGEEAIDAYLQYLYSRDSNGLEKLLMISLKDRSDAVVYNEQRFGKLVGLLLNLTFAIDKNQIELFKKFLSQNQLDLFESISYLLSNKEVNLLKDKDSISLLKPIVNSLIFGTSKGLSKEAYNIDYPTANEIAPTELKKFTDVINYEIGDVPTRVLQNLYDRSFSLTSEELFNIFGSGSFYSEYGQLMDGYSGGQFTRIINFAYVSGLLHKLSYYNNSYQVPNFLIKSPIFSELVLVIKSLSSLMSLVLDNFANSLEFTLSQNNKNIYPFENIISTSNNKIEEISNIIAGLTPEGNNLSDFGSPSVNSTAEIIGSPGIGNSPVPESIPLENSITPEQSKILSTEISTNYSFIAPAALKGLSESEKLNKFIGLIEDTKIITGFSQESTEKEYVNVQVDKNNNIVDNLKETNKVPKAYQNPQLREELIQIEEDNLLAKGLVSQFNTIESCKKFGGTKCEETFSGKENQCGSPTNKAVYSQRDNSNNLTTSENSSIKIDRPLGSEEINKPKEVFLTQNVPAYFSILPGESITPSSNGDPLINTLSSEPIVFKKDGSSLEALYSSYYNSEFGLIEAIKAKFEKDEPFKCSLLEDPYAYQACMNLIKCKKFNRQGNAKFLKFCPKTLSGGSLK</sequence>
<reference evidence="1 2" key="1">
    <citation type="journal article" date="2012" name="Proc. Natl. Acad. Sci. U.S.A.">
        <title>A novel lineage of myoviruses infecting cyanobacteria is widespread in the oceans.</title>
        <authorList>
            <person name="Sabehi G."/>
            <person name="Shaulov L."/>
            <person name="Silver D.H."/>
            <person name="Yanai I."/>
            <person name="Harel A."/>
            <person name="Lindell D."/>
        </authorList>
    </citation>
    <scope>NUCLEOTIDE SEQUENCE [LARGE SCALE GENOMIC DNA]</scope>
</reference>
<dbReference type="RefSeq" id="YP_007006085.1">
    <property type="nucleotide sequence ID" value="NC_019516.2"/>
</dbReference>
<accession>H6WFU7</accession>
<protein>
    <submittedName>
        <fullName evidence="1">Virion structural protein and packaging</fullName>
    </submittedName>
</protein>
<dbReference type="EMBL" id="JQ245707">
    <property type="protein sequence ID" value="AEZ65672.1"/>
    <property type="molecule type" value="Genomic_DNA"/>
</dbReference>
<name>H6WFU7_9CAUD</name>
<evidence type="ECO:0000313" key="1">
    <source>
        <dbReference type="EMBL" id="AEZ65672.1"/>
    </source>
</evidence>
<proteinExistence type="predicted"/>
<dbReference type="Proteomes" id="UP000007178">
    <property type="component" value="Segment"/>
</dbReference>